<keyword evidence="2" id="KW-1185">Reference proteome</keyword>
<dbReference type="EMBL" id="HG001882">
    <property type="protein sequence ID" value="CDF37861.1"/>
    <property type="molecule type" value="Genomic_DNA"/>
</dbReference>
<dbReference type="RefSeq" id="XP_005717732.1">
    <property type="nucleotide sequence ID" value="XM_005717675.1"/>
</dbReference>
<gene>
    <name evidence="1" type="ORF">CHC_T00010078001</name>
</gene>
<accession>R7QK58</accession>
<sequence>MPPTVPLNHYPILTNQQNRKQVLFYYSMLMYSWQTPALNTLIFSQ</sequence>
<dbReference type="GeneID" id="17325449"/>
<dbReference type="AlphaFoldDB" id="R7QK58"/>
<evidence type="ECO:0000313" key="1">
    <source>
        <dbReference type="EMBL" id="CDF37861.1"/>
    </source>
</evidence>
<dbReference type="STRING" id="2769.R7QK58"/>
<organism evidence="1 2">
    <name type="scientific">Chondrus crispus</name>
    <name type="common">Carrageen Irish moss</name>
    <name type="synonym">Polymorpha crispa</name>
    <dbReference type="NCBI Taxonomy" id="2769"/>
    <lineage>
        <taxon>Eukaryota</taxon>
        <taxon>Rhodophyta</taxon>
        <taxon>Florideophyceae</taxon>
        <taxon>Rhodymeniophycidae</taxon>
        <taxon>Gigartinales</taxon>
        <taxon>Gigartinaceae</taxon>
        <taxon>Chondrus</taxon>
    </lineage>
</organism>
<dbReference type="Proteomes" id="UP000012073">
    <property type="component" value="Unassembled WGS sequence"/>
</dbReference>
<proteinExistence type="predicted"/>
<evidence type="ECO:0000313" key="2">
    <source>
        <dbReference type="Proteomes" id="UP000012073"/>
    </source>
</evidence>
<dbReference type="Gramene" id="CDF37861">
    <property type="protein sequence ID" value="CDF37861"/>
    <property type="gene ID" value="CHC_T00010078001"/>
</dbReference>
<name>R7QK58_CHOCR</name>
<reference evidence="2" key="1">
    <citation type="journal article" date="2013" name="Proc. Natl. Acad. Sci. U.S.A.">
        <title>Genome structure and metabolic features in the red seaweed Chondrus crispus shed light on evolution of the Archaeplastida.</title>
        <authorList>
            <person name="Collen J."/>
            <person name="Porcel B."/>
            <person name="Carre W."/>
            <person name="Ball S.G."/>
            <person name="Chaparro C."/>
            <person name="Tonon T."/>
            <person name="Barbeyron T."/>
            <person name="Michel G."/>
            <person name="Noel B."/>
            <person name="Valentin K."/>
            <person name="Elias M."/>
            <person name="Artiguenave F."/>
            <person name="Arun A."/>
            <person name="Aury J.M."/>
            <person name="Barbosa-Neto J.F."/>
            <person name="Bothwell J.H."/>
            <person name="Bouget F.Y."/>
            <person name="Brillet L."/>
            <person name="Cabello-Hurtado F."/>
            <person name="Capella-Gutierrez S."/>
            <person name="Charrier B."/>
            <person name="Cladiere L."/>
            <person name="Cock J.M."/>
            <person name="Coelho S.M."/>
            <person name="Colleoni C."/>
            <person name="Czjzek M."/>
            <person name="Da Silva C."/>
            <person name="Delage L."/>
            <person name="Denoeud F."/>
            <person name="Deschamps P."/>
            <person name="Dittami S.M."/>
            <person name="Gabaldon T."/>
            <person name="Gachon C.M."/>
            <person name="Groisillier A."/>
            <person name="Herve C."/>
            <person name="Jabbari K."/>
            <person name="Katinka M."/>
            <person name="Kloareg B."/>
            <person name="Kowalczyk N."/>
            <person name="Labadie K."/>
            <person name="Leblanc C."/>
            <person name="Lopez P.J."/>
            <person name="McLachlan D.H."/>
            <person name="Meslet-Cladiere L."/>
            <person name="Moustafa A."/>
            <person name="Nehr Z."/>
            <person name="Nyvall Collen P."/>
            <person name="Panaud O."/>
            <person name="Partensky F."/>
            <person name="Poulain J."/>
            <person name="Rensing S.A."/>
            <person name="Rousvoal S."/>
            <person name="Samson G."/>
            <person name="Symeonidi A."/>
            <person name="Weissenbach J."/>
            <person name="Zambounis A."/>
            <person name="Wincker P."/>
            <person name="Boyen C."/>
        </authorList>
    </citation>
    <scope>NUCLEOTIDE SEQUENCE [LARGE SCALE GENOMIC DNA]</scope>
    <source>
        <strain evidence="2">cv. Stackhouse</strain>
    </source>
</reference>
<protein>
    <submittedName>
        <fullName evidence="1">18 S rRNA</fullName>
    </submittedName>
</protein>
<dbReference type="KEGG" id="ccp:CHC_T00010078001"/>
<dbReference type="OrthoDB" id="4377744at2759"/>